<dbReference type="PROSITE" id="PS50111">
    <property type="entry name" value="CHEMOTAXIS_TRANSDUC_2"/>
    <property type="match status" value="1"/>
</dbReference>
<dbReference type="PANTHER" id="PTHR32089">
    <property type="entry name" value="METHYL-ACCEPTING CHEMOTAXIS PROTEIN MCPB"/>
    <property type="match status" value="1"/>
</dbReference>
<dbReference type="AlphaFoldDB" id="A0A7X0SGF1"/>
<dbReference type="GO" id="GO:0016020">
    <property type="term" value="C:membrane"/>
    <property type="evidence" value="ECO:0007669"/>
    <property type="project" value="InterPro"/>
</dbReference>
<feature type="domain" description="Methyl-accepting transducer" evidence="3">
    <location>
        <begin position="110"/>
        <end position="271"/>
    </location>
</feature>
<dbReference type="Pfam" id="PF00015">
    <property type="entry name" value="MCPsignal"/>
    <property type="match status" value="1"/>
</dbReference>
<dbReference type="SUPFAM" id="SSF103190">
    <property type="entry name" value="Sensory domain-like"/>
    <property type="match status" value="1"/>
</dbReference>
<evidence type="ECO:0000259" key="3">
    <source>
        <dbReference type="PROSITE" id="PS50111"/>
    </source>
</evidence>
<sequence length="271" mass="29188">MKLESLLETAEFFRQMIEYYEPCTLVIADTEQFLYVHDALGLNMRVGDKLTPGSVTHTTLTRNETIVRTVDAGSSVYAKLGYMAVCIPVQGENGDPVGVISWGISTNRLRLASMSEELTAVSEELYASSEEFAGHAGSLLEANRALTDLTEKLAAQMNLIERISSVISNVSSQSQLLGLNASIEAAHAGEHGRGFSIVATEIRKLAEESKASVAEIKEQVAEVKKYMSVLLTQAESLGHISEEQANGAEQMASGIEKVTGLAASLSELAHH</sequence>
<organism evidence="4 5">
    <name type="scientific">Cohnella zeiphila</name>
    <dbReference type="NCBI Taxonomy" id="2761120"/>
    <lineage>
        <taxon>Bacteria</taxon>
        <taxon>Bacillati</taxon>
        <taxon>Bacillota</taxon>
        <taxon>Bacilli</taxon>
        <taxon>Bacillales</taxon>
        <taxon>Paenibacillaceae</taxon>
        <taxon>Cohnella</taxon>
    </lineage>
</organism>
<reference evidence="4 5" key="1">
    <citation type="submission" date="2020-08" db="EMBL/GenBank/DDBJ databases">
        <title>Cohnella phylogeny.</title>
        <authorList>
            <person name="Dunlap C."/>
        </authorList>
    </citation>
    <scope>NUCLEOTIDE SEQUENCE [LARGE SCALE GENOMIC DNA]</scope>
    <source>
        <strain evidence="4 5">CBP 2801</strain>
    </source>
</reference>
<protein>
    <recommendedName>
        <fullName evidence="3">Methyl-accepting transducer domain-containing protein</fullName>
    </recommendedName>
</protein>
<keyword evidence="5" id="KW-1185">Reference proteome</keyword>
<comment type="caution">
    <text evidence="4">The sequence shown here is derived from an EMBL/GenBank/DDBJ whole genome shotgun (WGS) entry which is preliminary data.</text>
</comment>
<accession>A0A7X0SGF1</accession>
<dbReference type="EMBL" id="JACJVO010000001">
    <property type="protein sequence ID" value="MBB6729507.1"/>
    <property type="molecule type" value="Genomic_DNA"/>
</dbReference>
<dbReference type="GO" id="GO:0007165">
    <property type="term" value="P:signal transduction"/>
    <property type="evidence" value="ECO:0007669"/>
    <property type="project" value="UniProtKB-KW"/>
</dbReference>
<dbReference type="SUPFAM" id="SSF58104">
    <property type="entry name" value="Methyl-accepting chemotaxis protein (MCP) signaling domain"/>
    <property type="match status" value="1"/>
</dbReference>
<dbReference type="Gene3D" id="1.10.287.950">
    <property type="entry name" value="Methyl-accepting chemotaxis protein"/>
    <property type="match status" value="1"/>
</dbReference>
<dbReference type="Proteomes" id="UP000564644">
    <property type="component" value="Unassembled WGS sequence"/>
</dbReference>
<dbReference type="InterPro" id="IPR029151">
    <property type="entry name" value="Sensor-like_sf"/>
</dbReference>
<evidence type="ECO:0000256" key="2">
    <source>
        <dbReference type="PROSITE-ProRule" id="PRU00284"/>
    </source>
</evidence>
<evidence type="ECO:0000313" key="5">
    <source>
        <dbReference type="Proteomes" id="UP000564644"/>
    </source>
</evidence>
<name>A0A7X0SGF1_9BACL</name>
<dbReference type="PANTHER" id="PTHR32089:SF112">
    <property type="entry name" value="LYSOZYME-LIKE PROTEIN-RELATED"/>
    <property type="match status" value="1"/>
</dbReference>
<gene>
    <name evidence="4" type="ORF">H7C18_01175</name>
</gene>
<dbReference type="SMART" id="SM00283">
    <property type="entry name" value="MA"/>
    <property type="match status" value="1"/>
</dbReference>
<evidence type="ECO:0000256" key="1">
    <source>
        <dbReference type="ARBA" id="ARBA00023224"/>
    </source>
</evidence>
<evidence type="ECO:0000313" key="4">
    <source>
        <dbReference type="EMBL" id="MBB6729507.1"/>
    </source>
</evidence>
<proteinExistence type="predicted"/>
<dbReference type="InterPro" id="IPR004089">
    <property type="entry name" value="MCPsignal_dom"/>
</dbReference>
<keyword evidence="1 2" id="KW-0807">Transducer</keyword>
<dbReference type="RefSeq" id="WP_185127168.1">
    <property type="nucleotide sequence ID" value="NZ_JACJVO010000001.1"/>
</dbReference>